<accession>A0A511XET3</accession>
<dbReference type="RefSeq" id="WP_146882614.1">
    <property type="nucleotide sequence ID" value="NZ_BJYF01000038.1"/>
</dbReference>
<sequence>MPQLHIAIMLFILLGAFPAQAHAPLRVRGTIAAIDDAGITVKERDNVLRRLSINPQTKYAAVVPSSLTAIQVGSYIGSAVKLSANHLIAVEIALVPVSMRGGRVGYYSWDPLPDTSKDDDNGDKGVTQTTEPIAAASTPLTPTIMTNGVVISQKVSFGGRILTVNLAGDKIVMIRVRSHAPIVEFVQATHTLVKLGSAVVVWTKPGNEARLVAVGQGVTPPM</sequence>
<evidence type="ECO:0000256" key="1">
    <source>
        <dbReference type="SAM" id="SignalP"/>
    </source>
</evidence>
<dbReference type="STRING" id="1120919.GCA_000429165_03438"/>
<evidence type="ECO:0000313" key="3">
    <source>
        <dbReference type="Proteomes" id="UP000321635"/>
    </source>
</evidence>
<proteinExistence type="predicted"/>
<dbReference type="OrthoDB" id="9799947at2"/>
<feature type="signal peptide" evidence="1">
    <location>
        <begin position="1"/>
        <end position="21"/>
    </location>
</feature>
<keyword evidence="3" id="KW-1185">Reference proteome</keyword>
<feature type="chain" id="PRO_5022138543" description="Flagella basal body P-ring formation protein FlgA" evidence="1">
    <location>
        <begin position="22"/>
        <end position="222"/>
    </location>
</feature>
<evidence type="ECO:0000313" key="2">
    <source>
        <dbReference type="EMBL" id="GEN61472.1"/>
    </source>
</evidence>
<dbReference type="EMBL" id="BJYF01000038">
    <property type="protein sequence ID" value="GEN61472.1"/>
    <property type="molecule type" value="Genomic_DNA"/>
</dbReference>
<comment type="caution">
    <text evidence="2">The sequence shown here is derived from an EMBL/GenBank/DDBJ whole genome shotgun (WGS) entry which is preliminary data.</text>
</comment>
<evidence type="ECO:0008006" key="4">
    <source>
        <dbReference type="Google" id="ProtNLM"/>
    </source>
</evidence>
<keyword evidence="1" id="KW-0732">Signal</keyword>
<protein>
    <recommendedName>
        <fullName evidence="4">Flagella basal body P-ring formation protein FlgA</fullName>
    </recommendedName>
</protein>
<dbReference type="Proteomes" id="UP000321635">
    <property type="component" value="Unassembled WGS sequence"/>
</dbReference>
<dbReference type="AlphaFoldDB" id="A0A511XET3"/>
<reference evidence="2 3" key="1">
    <citation type="submission" date="2019-07" db="EMBL/GenBank/DDBJ databases">
        <title>Whole genome shotgun sequence of Acetobacter nitrogenifigens NBRC 105050.</title>
        <authorList>
            <person name="Hosoyama A."/>
            <person name="Uohara A."/>
            <person name="Ohji S."/>
            <person name="Ichikawa N."/>
        </authorList>
    </citation>
    <scope>NUCLEOTIDE SEQUENCE [LARGE SCALE GENOMIC DNA]</scope>
    <source>
        <strain evidence="2 3">NBRC 105050</strain>
    </source>
</reference>
<gene>
    <name evidence="2" type="ORF">ANI02nite_33560</name>
</gene>
<organism evidence="2 3">
    <name type="scientific">Acetobacter nitrogenifigens DSM 23921 = NBRC 105050</name>
    <dbReference type="NCBI Taxonomy" id="1120919"/>
    <lineage>
        <taxon>Bacteria</taxon>
        <taxon>Pseudomonadati</taxon>
        <taxon>Pseudomonadota</taxon>
        <taxon>Alphaproteobacteria</taxon>
        <taxon>Acetobacterales</taxon>
        <taxon>Acetobacteraceae</taxon>
        <taxon>Acetobacter</taxon>
    </lineage>
</organism>
<name>A0A511XET3_9PROT</name>